<evidence type="ECO:0000256" key="1">
    <source>
        <dbReference type="ARBA" id="ARBA00004370"/>
    </source>
</evidence>
<dbReference type="Gene3D" id="1.20.120.1770">
    <property type="match status" value="1"/>
</dbReference>
<dbReference type="AlphaFoldDB" id="A0A8K0R338"/>
<feature type="transmembrane region" description="Helical" evidence="7">
    <location>
        <begin position="12"/>
        <end position="33"/>
    </location>
</feature>
<organism evidence="9 10">
    <name type="scientific">Paraphoma chrysanthemicola</name>
    <dbReference type="NCBI Taxonomy" id="798071"/>
    <lineage>
        <taxon>Eukaryota</taxon>
        <taxon>Fungi</taxon>
        <taxon>Dikarya</taxon>
        <taxon>Ascomycota</taxon>
        <taxon>Pezizomycotina</taxon>
        <taxon>Dothideomycetes</taxon>
        <taxon>Pleosporomycetidae</taxon>
        <taxon>Pleosporales</taxon>
        <taxon>Pleosporineae</taxon>
        <taxon>Phaeosphaeriaceae</taxon>
        <taxon>Paraphoma</taxon>
    </lineage>
</organism>
<keyword evidence="4" id="KW-0249">Electron transport</keyword>
<dbReference type="PANTHER" id="PTHR47797">
    <property type="entry name" value="DEHYDROGENASE, PUTATIVE (AFU_ORTHOLOGUE AFUA_8G05805)-RELATED"/>
    <property type="match status" value="1"/>
</dbReference>
<feature type="domain" description="Cytochrome b561" evidence="8">
    <location>
        <begin position="1"/>
        <end position="166"/>
    </location>
</feature>
<evidence type="ECO:0000256" key="2">
    <source>
        <dbReference type="ARBA" id="ARBA00022448"/>
    </source>
</evidence>
<evidence type="ECO:0000256" key="4">
    <source>
        <dbReference type="ARBA" id="ARBA00022982"/>
    </source>
</evidence>
<dbReference type="EMBL" id="JAGMVJ010000014">
    <property type="protein sequence ID" value="KAH7082025.1"/>
    <property type="molecule type" value="Genomic_DNA"/>
</dbReference>
<dbReference type="PANTHER" id="PTHR47797:SF1">
    <property type="entry name" value="CYTOCHROME B561 DOMAIN-CONTAINING PROTEIN-RELATED"/>
    <property type="match status" value="1"/>
</dbReference>
<proteinExistence type="predicted"/>
<reference evidence="9" key="1">
    <citation type="journal article" date="2021" name="Nat. Commun.">
        <title>Genetic determinants of endophytism in the Arabidopsis root mycobiome.</title>
        <authorList>
            <person name="Mesny F."/>
            <person name="Miyauchi S."/>
            <person name="Thiergart T."/>
            <person name="Pickel B."/>
            <person name="Atanasova L."/>
            <person name="Karlsson M."/>
            <person name="Huettel B."/>
            <person name="Barry K.W."/>
            <person name="Haridas S."/>
            <person name="Chen C."/>
            <person name="Bauer D."/>
            <person name="Andreopoulos W."/>
            <person name="Pangilinan J."/>
            <person name="LaButti K."/>
            <person name="Riley R."/>
            <person name="Lipzen A."/>
            <person name="Clum A."/>
            <person name="Drula E."/>
            <person name="Henrissat B."/>
            <person name="Kohler A."/>
            <person name="Grigoriev I.V."/>
            <person name="Martin F.M."/>
            <person name="Hacquard S."/>
        </authorList>
    </citation>
    <scope>NUCLEOTIDE SEQUENCE</scope>
    <source>
        <strain evidence="9">MPI-SDFR-AT-0120</strain>
    </source>
</reference>
<dbReference type="SMART" id="SM00665">
    <property type="entry name" value="B561"/>
    <property type="match status" value="1"/>
</dbReference>
<evidence type="ECO:0000259" key="8">
    <source>
        <dbReference type="PROSITE" id="PS50939"/>
    </source>
</evidence>
<dbReference type="Proteomes" id="UP000813461">
    <property type="component" value="Unassembled WGS sequence"/>
</dbReference>
<dbReference type="InterPro" id="IPR006593">
    <property type="entry name" value="Cyt_b561/ferric_Rdtase_TM"/>
</dbReference>
<feature type="transmembrane region" description="Helical" evidence="7">
    <location>
        <begin position="77"/>
        <end position="96"/>
    </location>
</feature>
<feature type="transmembrane region" description="Helical" evidence="7">
    <location>
        <begin position="45"/>
        <end position="65"/>
    </location>
</feature>
<dbReference type="OrthoDB" id="19261at2759"/>
<protein>
    <recommendedName>
        <fullName evidence="8">Cytochrome b561 domain-containing protein</fullName>
    </recommendedName>
</protein>
<keyword evidence="2" id="KW-0813">Transport</keyword>
<comment type="caution">
    <text evidence="9">The sequence shown here is derived from an EMBL/GenBank/DDBJ whole genome shotgun (WGS) entry which is preliminary data.</text>
</comment>
<comment type="subcellular location">
    <subcellularLocation>
        <location evidence="1">Membrane</location>
    </subcellularLocation>
</comment>
<keyword evidence="5 7" id="KW-1133">Transmembrane helix</keyword>
<evidence type="ECO:0000256" key="7">
    <source>
        <dbReference type="SAM" id="Phobius"/>
    </source>
</evidence>
<sequence length="186" mass="20391">MVSANANPSFAIAHGILMSLAVLIWFPLGVFLLRLLKIKHTVRWHAMWQSIGLAILLSGTGFGGLLSQKSNSSESHVLLGAVIVVLFLLMPVIGWFHHKHFAATGTKDFKSPLHVWGGRILLLLALANGITGLQLSKEKKLVYVVYGVIAAVCVVVYAGMLWLKKRALATDIAERETEMHECVQRA</sequence>
<name>A0A8K0R338_9PLEO</name>
<evidence type="ECO:0000256" key="5">
    <source>
        <dbReference type="ARBA" id="ARBA00022989"/>
    </source>
</evidence>
<keyword evidence="10" id="KW-1185">Reference proteome</keyword>
<feature type="transmembrane region" description="Helical" evidence="7">
    <location>
        <begin position="141"/>
        <end position="163"/>
    </location>
</feature>
<evidence type="ECO:0000256" key="3">
    <source>
        <dbReference type="ARBA" id="ARBA00022692"/>
    </source>
</evidence>
<keyword evidence="3 7" id="KW-0812">Transmembrane</keyword>
<evidence type="ECO:0000313" key="9">
    <source>
        <dbReference type="EMBL" id="KAH7082025.1"/>
    </source>
</evidence>
<dbReference type="GO" id="GO:0016020">
    <property type="term" value="C:membrane"/>
    <property type="evidence" value="ECO:0007669"/>
    <property type="project" value="UniProtKB-SubCell"/>
</dbReference>
<feature type="transmembrane region" description="Helical" evidence="7">
    <location>
        <begin position="116"/>
        <end position="135"/>
    </location>
</feature>
<evidence type="ECO:0000256" key="6">
    <source>
        <dbReference type="ARBA" id="ARBA00023136"/>
    </source>
</evidence>
<keyword evidence="6 7" id="KW-0472">Membrane</keyword>
<accession>A0A8K0R338</accession>
<dbReference type="PROSITE" id="PS50939">
    <property type="entry name" value="CYTOCHROME_B561"/>
    <property type="match status" value="1"/>
</dbReference>
<evidence type="ECO:0000313" key="10">
    <source>
        <dbReference type="Proteomes" id="UP000813461"/>
    </source>
</evidence>
<gene>
    <name evidence="9" type="ORF">FB567DRAFT_96874</name>
</gene>
<dbReference type="CDD" id="cd08760">
    <property type="entry name" value="Cyt_b561_FRRS1_like"/>
    <property type="match status" value="1"/>
</dbReference>